<reference evidence="1" key="1">
    <citation type="submission" date="2022-04" db="EMBL/GenBank/DDBJ databases">
        <title>Whole genome sequence of Sphaerotilus sp. FB-5.</title>
        <authorList>
            <person name="Takeda M."/>
            <person name="Narihara S."/>
            <person name="Akimoto M."/>
            <person name="Akimoto R."/>
            <person name="Nishiyashiki S."/>
            <person name="Murakami T."/>
        </authorList>
    </citation>
    <scope>NUCLEOTIDE SEQUENCE</scope>
    <source>
        <strain evidence="1">FB-5</strain>
    </source>
</reference>
<dbReference type="EMBL" id="AP025730">
    <property type="protein sequence ID" value="BDI05944.1"/>
    <property type="molecule type" value="Genomic_DNA"/>
</dbReference>
<name>A0ABN6PPI3_9BURK</name>
<proteinExistence type="predicted"/>
<evidence type="ECO:0000313" key="1">
    <source>
        <dbReference type="EMBL" id="BDI05944.1"/>
    </source>
</evidence>
<keyword evidence="2" id="KW-1185">Reference proteome</keyword>
<evidence type="ECO:0000313" key="2">
    <source>
        <dbReference type="Proteomes" id="UP001057498"/>
    </source>
</evidence>
<protein>
    <submittedName>
        <fullName evidence="1">Uncharacterized protein</fullName>
    </submittedName>
</protein>
<dbReference type="RefSeq" id="WP_251969273.1">
    <property type="nucleotide sequence ID" value="NZ_AP025730.1"/>
</dbReference>
<dbReference type="Proteomes" id="UP001057498">
    <property type="component" value="Chromosome"/>
</dbReference>
<organism evidence="1 2">
    <name type="scientific">Sphaerotilus microaerophilus</name>
    <dbReference type="NCBI Taxonomy" id="2914710"/>
    <lineage>
        <taxon>Bacteria</taxon>
        <taxon>Pseudomonadati</taxon>
        <taxon>Pseudomonadota</taxon>
        <taxon>Betaproteobacteria</taxon>
        <taxon>Burkholderiales</taxon>
        <taxon>Sphaerotilaceae</taxon>
        <taxon>Sphaerotilus</taxon>
    </lineage>
</organism>
<accession>A0ABN6PPI3</accession>
<sequence>MNRRLRLLAQVLVAALLAGSLALLLVLWAMVQPQPAVQRDGAASADTAGRVKALLLQQDPRGASADRPRLLRLSRQDLDLLAHDGLQRAVQGAARVELAEGSAQLQASLPLRSGPLARLGPARLLGAFGPWLNLRARLRATPQGLPALDALHIGRLRVPAALATWLARRLAAQLNLGVEYDLALGLVELLRITPEAVELSYHWRPEWRDRLREALIQPADQQRLLACNAELLALVAPSAQRPAGQPVPLADLLAPLFERAQQRSAGMAAITGQGGLAAEQRAVLITLAMYASGQPMARIVAAARQWPHPHPRTVTLRGRDDFALHFLVSAVLAAEGGGRLADMIGVYKEMADTRGGSGFSFNDIAADRTGTRFGQRSAQQPERLSQRIGPGLREADLLPPLDDLPEFLTSEDFRQRYGEVGSPAYREMLQRIEQRIDTLPVLQ</sequence>
<gene>
    <name evidence="1" type="ORF">CATMQ487_29140</name>
</gene>